<accession>A0A8D0L0Z8</accession>
<dbReference type="PANTHER" id="PTHR13723">
    <property type="entry name" value="ADAMTS A DISINTEGRIN AND METALLOPROTEASE WITH THROMBOSPONDIN MOTIFS PROTEASE"/>
    <property type="match status" value="1"/>
</dbReference>
<dbReference type="Proteomes" id="UP000694392">
    <property type="component" value="Unplaced"/>
</dbReference>
<reference evidence="2" key="2">
    <citation type="submission" date="2025-09" db="UniProtKB">
        <authorList>
            <consortium name="Ensembl"/>
        </authorList>
    </citation>
    <scope>IDENTIFICATION</scope>
</reference>
<protein>
    <submittedName>
        <fullName evidence="2">Uncharacterized protein</fullName>
    </submittedName>
</protein>
<reference evidence="2" key="1">
    <citation type="submission" date="2025-08" db="UniProtKB">
        <authorList>
            <consortium name="Ensembl"/>
        </authorList>
    </citation>
    <scope>IDENTIFICATION</scope>
</reference>
<evidence type="ECO:0000256" key="1">
    <source>
        <dbReference type="SAM" id="MobiDB-lite"/>
    </source>
</evidence>
<sequence>SEASPATQGPDKQGGGDGHGATAATVEAPPLPRTPAPGDGRTPRPRGELRLTHEVLRNRSSTPDRLLGAGRGHGATPETTPRAHPEGQGHSHPPPRPRSQRQNEPRTGYGSRPSHSLYVDQPGAPRPAEPDIWLLHRGNPAQLHPGGQGPRLHLHPGPEVPQWNLYFPGTESFHCDGESKQFKACKQEPCPPEQLDPRAVQCSAFNTQEFMGRLYKWEPFTDGKGHLRRVTGCLESPMVPGL</sequence>
<dbReference type="GO" id="GO:0006508">
    <property type="term" value="P:proteolysis"/>
    <property type="evidence" value="ECO:0007669"/>
    <property type="project" value="TreeGrafter"/>
</dbReference>
<feature type="compositionally biased region" description="Basic and acidic residues" evidence="1">
    <location>
        <begin position="41"/>
        <end position="57"/>
    </location>
</feature>
<feature type="region of interest" description="Disordered" evidence="1">
    <location>
        <begin position="1"/>
        <end position="132"/>
    </location>
</feature>
<dbReference type="Ensembl" id="ENSSPUT00000000727.1">
    <property type="protein sequence ID" value="ENSSPUP00000000686.1"/>
    <property type="gene ID" value="ENSSPUG00000000586.1"/>
</dbReference>
<evidence type="ECO:0000313" key="2">
    <source>
        <dbReference type="Ensembl" id="ENSSPUP00000000686.1"/>
    </source>
</evidence>
<proteinExistence type="predicted"/>
<dbReference type="GO" id="GO:0004222">
    <property type="term" value="F:metalloendopeptidase activity"/>
    <property type="evidence" value="ECO:0007669"/>
    <property type="project" value="TreeGrafter"/>
</dbReference>
<dbReference type="GO" id="GO:0031012">
    <property type="term" value="C:extracellular matrix"/>
    <property type="evidence" value="ECO:0007669"/>
    <property type="project" value="TreeGrafter"/>
</dbReference>
<dbReference type="AlphaFoldDB" id="A0A8D0L0Z8"/>
<dbReference type="InterPro" id="IPR050439">
    <property type="entry name" value="ADAMTS_ADAMTS-like"/>
</dbReference>
<organism evidence="2 3">
    <name type="scientific">Sphenodon punctatus</name>
    <name type="common">Tuatara</name>
    <name type="synonym">Hatteria punctata</name>
    <dbReference type="NCBI Taxonomy" id="8508"/>
    <lineage>
        <taxon>Eukaryota</taxon>
        <taxon>Metazoa</taxon>
        <taxon>Chordata</taxon>
        <taxon>Craniata</taxon>
        <taxon>Vertebrata</taxon>
        <taxon>Euteleostomi</taxon>
        <taxon>Lepidosauria</taxon>
        <taxon>Sphenodontia</taxon>
        <taxon>Sphenodontidae</taxon>
        <taxon>Sphenodon</taxon>
    </lineage>
</organism>
<dbReference type="GO" id="GO:0030198">
    <property type="term" value="P:extracellular matrix organization"/>
    <property type="evidence" value="ECO:0007669"/>
    <property type="project" value="TreeGrafter"/>
</dbReference>
<name>A0A8D0L0Z8_SPHPU</name>
<dbReference type="PANTHER" id="PTHR13723:SF144">
    <property type="entry name" value="ADAMTS-LIKE PROTEIN 4"/>
    <property type="match status" value="1"/>
</dbReference>
<evidence type="ECO:0000313" key="3">
    <source>
        <dbReference type="Proteomes" id="UP000694392"/>
    </source>
</evidence>
<keyword evidence="3" id="KW-1185">Reference proteome</keyword>